<evidence type="ECO:0000313" key="1">
    <source>
        <dbReference type="EMBL" id="KAK7502312.1"/>
    </source>
</evidence>
<organism evidence="1 2">
    <name type="scientific">Batillaria attramentaria</name>
    <dbReference type="NCBI Taxonomy" id="370345"/>
    <lineage>
        <taxon>Eukaryota</taxon>
        <taxon>Metazoa</taxon>
        <taxon>Spiralia</taxon>
        <taxon>Lophotrochozoa</taxon>
        <taxon>Mollusca</taxon>
        <taxon>Gastropoda</taxon>
        <taxon>Caenogastropoda</taxon>
        <taxon>Sorbeoconcha</taxon>
        <taxon>Cerithioidea</taxon>
        <taxon>Batillariidae</taxon>
        <taxon>Batillaria</taxon>
    </lineage>
</organism>
<proteinExistence type="predicted"/>
<comment type="caution">
    <text evidence="1">The sequence shown here is derived from an EMBL/GenBank/DDBJ whole genome shotgun (WGS) entry which is preliminary data.</text>
</comment>
<dbReference type="EMBL" id="JACVVK020000026">
    <property type="protein sequence ID" value="KAK7502312.1"/>
    <property type="molecule type" value="Genomic_DNA"/>
</dbReference>
<protein>
    <submittedName>
        <fullName evidence="1">Uncharacterized protein</fullName>
    </submittedName>
</protein>
<reference evidence="1 2" key="1">
    <citation type="journal article" date="2023" name="Sci. Data">
        <title>Genome assembly of the Korean intertidal mud-creeper Batillaria attramentaria.</title>
        <authorList>
            <person name="Patra A.K."/>
            <person name="Ho P.T."/>
            <person name="Jun S."/>
            <person name="Lee S.J."/>
            <person name="Kim Y."/>
            <person name="Won Y.J."/>
        </authorList>
    </citation>
    <scope>NUCLEOTIDE SEQUENCE [LARGE SCALE GENOMIC DNA]</scope>
    <source>
        <strain evidence="1">Wonlab-2016</strain>
    </source>
</reference>
<dbReference type="Proteomes" id="UP001519460">
    <property type="component" value="Unassembled WGS sequence"/>
</dbReference>
<dbReference type="AlphaFoldDB" id="A0ABD0LSH8"/>
<evidence type="ECO:0000313" key="2">
    <source>
        <dbReference type="Proteomes" id="UP001519460"/>
    </source>
</evidence>
<sequence>MGETCVANTWTAVRRHGIKDSETFLQASAALRCSPGGRVIRAGSGPGGEEEGARTTPGDCPLNYCQIVLPTSVPS</sequence>
<accession>A0ABD0LSH8</accession>
<name>A0ABD0LSH8_9CAEN</name>
<keyword evidence="2" id="KW-1185">Reference proteome</keyword>
<gene>
    <name evidence="1" type="ORF">BaRGS_00006265</name>
</gene>